<dbReference type="RefSeq" id="WP_012165017.1">
    <property type="nucleotide sequence ID" value="NC_009925.1"/>
</dbReference>
<feature type="transmembrane region" description="Helical" evidence="2">
    <location>
        <begin position="6"/>
        <end position="32"/>
    </location>
</feature>
<keyword evidence="2" id="KW-1133">Transmembrane helix</keyword>
<dbReference type="Proteomes" id="UP000000268">
    <property type="component" value="Chromosome"/>
</dbReference>
<evidence type="ECO:0000256" key="2">
    <source>
        <dbReference type="SAM" id="Phobius"/>
    </source>
</evidence>
<organism evidence="4 5">
    <name type="scientific">Acaryochloris marina (strain MBIC 11017)</name>
    <dbReference type="NCBI Taxonomy" id="329726"/>
    <lineage>
        <taxon>Bacteria</taxon>
        <taxon>Bacillati</taxon>
        <taxon>Cyanobacteriota</taxon>
        <taxon>Cyanophyceae</taxon>
        <taxon>Acaryochloridales</taxon>
        <taxon>Acaryochloridaceae</taxon>
        <taxon>Acaryochloris</taxon>
    </lineage>
</organism>
<dbReference type="eggNOG" id="COG3103">
    <property type="taxonomic scope" value="Bacteria"/>
</dbReference>
<keyword evidence="2" id="KW-0812">Transmembrane</keyword>
<dbReference type="HOGENOM" id="CLU_137425_0_0_3"/>
<proteinExistence type="predicted"/>
<reference evidence="4 5" key="1">
    <citation type="journal article" date="2008" name="Proc. Natl. Acad. Sci. U.S.A.">
        <title>Niche adaptation and genome expansion in the chlorophyll d-producing cyanobacterium Acaryochloris marina.</title>
        <authorList>
            <person name="Swingley W.D."/>
            <person name="Chen M."/>
            <person name="Cheung P.C."/>
            <person name="Conrad A.L."/>
            <person name="Dejesa L.C."/>
            <person name="Hao J."/>
            <person name="Honchak B.M."/>
            <person name="Karbach L.E."/>
            <person name="Kurdoglu A."/>
            <person name="Lahiri S."/>
            <person name="Mastrian S.D."/>
            <person name="Miyashita H."/>
            <person name="Page L."/>
            <person name="Ramakrishna P."/>
            <person name="Satoh S."/>
            <person name="Sattley W.M."/>
            <person name="Shimada Y."/>
            <person name="Taylor H.L."/>
            <person name="Tomo T."/>
            <person name="Tsuchiya T."/>
            <person name="Wang Z.T."/>
            <person name="Raymond J."/>
            <person name="Mimuro M."/>
            <person name="Blankenship R.E."/>
            <person name="Touchman J.W."/>
        </authorList>
    </citation>
    <scope>NUCLEOTIDE SEQUENCE [LARGE SCALE GENOMIC DNA]</scope>
    <source>
        <strain evidence="5">MBIC 11017</strain>
    </source>
</reference>
<accession>B0C2E4</accession>
<name>B0C2E4_ACAM1</name>
<dbReference type="AlphaFoldDB" id="B0C2E4"/>
<evidence type="ECO:0000313" key="4">
    <source>
        <dbReference type="EMBL" id="ABW29734.1"/>
    </source>
</evidence>
<dbReference type="Pfam" id="PF08239">
    <property type="entry name" value="SH3_3"/>
    <property type="match status" value="1"/>
</dbReference>
<feature type="region of interest" description="Disordered" evidence="1">
    <location>
        <begin position="124"/>
        <end position="144"/>
    </location>
</feature>
<evidence type="ECO:0000313" key="5">
    <source>
        <dbReference type="Proteomes" id="UP000000268"/>
    </source>
</evidence>
<evidence type="ECO:0000256" key="1">
    <source>
        <dbReference type="SAM" id="MobiDB-lite"/>
    </source>
</evidence>
<keyword evidence="2" id="KW-0472">Membrane</keyword>
<dbReference type="STRING" id="329726.AM1_4762"/>
<dbReference type="InterPro" id="IPR003646">
    <property type="entry name" value="SH3-like_bac-type"/>
</dbReference>
<dbReference type="OrthoDB" id="573524at2"/>
<dbReference type="KEGG" id="amr:AM1_4762"/>
<sequence length="144" mass="15749">MKPSQIAQIVIGIILGLTIVGGAVVGAGYLYLNRFSQIPEKPKFPNDAKPTTPAKPKPYPAVVIYPDGLFLRKERSSDADVIKVLEYEEPVTVIETSPDQKWQKIKADLKGEDVEGWVSMGNTERVQGDVASETPPEAEPEPAF</sequence>
<dbReference type="Gene3D" id="2.30.30.40">
    <property type="entry name" value="SH3 Domains"/>
    <property type="match status" value="1"/>
</dbReference>
<dbReference type="EMBL" id="CP000828">
    <property type="protein sequence ID" value="ABW29734.1"/>
    <property type="molecule type" value="Genomic_DNA"/>
</dbReference>
<keyword evidence="5" id="KW-1185">Reference proteome</keyword>
<evidence type="ECO:0000259" key="3">
    <source>
        <dbReference type="Pfam" id="PF08239"/>
    </source>
</evidence>
<feature type="domain" description="SH3b" evidence="3">
    <location>
        <begin position="67"/>
        <end position="122"/>
    </location>
</feature>
<protein>
    <recommendedName>
        <fullName evidence="3">SH3b domain-containing protein</fullName>
    </recommendedName>
</protein>
<gene>
    <name evidence="4" type="ordered locus">AM1_4762</name>
</gene>